<name>A0A9P6J901_MORAP</name>
<reference evidence="1" key="1">
    <citation type="journal article" date="2020" name="Fungal Divers.">
        <title>Resolving the Mortierellaceae phylogeny through synthesis of multi-gene phylogenetics and phylogenomics.</title>
        <authorList>
            <person name="Vandepol N."/>
            <person name="Liber J."/>
            <person name="Desiro A."/>
            <person name="Na H."/>
            <person name="Kennedy M."/>
            <person name="Barry K."/>
            <person name="Grigoriev I.V."/>
            <person name="Miller A.N."/>
            <person name="O'Donnell K."/>
            <person name="Stajich J.E."/>
            <person name="Bonito G."/>
        </authorList>
    </citation>
    <scope>NUCLEOTIDE SEQUENCE</scope>
    <source>
        <strain evidence="1">CK1249</strain>
    </source>
</reference>
<dbReference type="AlphaFoldDB" id="A0A9P6J901"/>
<sequence length="279" mass="30540">MDRDDIYVQHEDNKLAMDVRCCCWSLYTSAISSSAAMSTDGALPGETNTKPAEAAPLVELFDLVIAQGESSAASDISRAIAAHTMSRHTSDHADRVGTLLSRMEFSSYIRSASNIQVRFSFECEDLLKAYFQVMRKKGSALDTNEFSSVAVMSTLLNLAACHAKLCFREISDAGDALVSIMMVEETMAARFDGKDNIGLLYGAHWNADSISRTLYGQDLTVPVAGLQAHDFDVNAELQEAGGSANIEQTRDRCMERMYAHLMQVIAERSDGTHTTALEL</sequence>
<evidence type="ECO:0000313" key="1">
    <source>
        <dbReference type="EMBL" id="KAF9965126.1"/>
    </source>
</evidence>
<protein>
    <recommendedName>
        <fullName evidence="3">MCM AAA-lid domain-containing protein</fullName>
    </recommendedName>
</protein>
<dbReference type="InterPro" id="IPR027417">
    <property type="entry name" value="P-loop_NTPase"/>
</dbReference>
<evidence type="ECO:0000313" key="2">
    <source>
        <dbReference type="Proteomes" id="UP000738359"/>
    </source>
</evidence>
<dbReference type="OrthoDB" id="2015372at2759"/>
<dbReference type="Proteomes" id="UP000738359">
    <property type="component" value="Unassembled WGS sequence"/>
</dbReference>
<accession>A0A9P6J901</accession>
<organism evidence="1 2">
    <name type="scientific">Mortierella alpina</name>
    <name type="common">Oleaginous fungus</name>
    <name type="synonym">Mortierella renispora</name>
    <dbReference type="NCBI Taxonomy" id="64518"/>
    <lineage>
        <taxon>Eukaryota</taxon>
        <taxon>Fungi</taxon>
        <taxon>Fungi incertae sedis</taxon>
        <taxon>Mucoromycota</taxon>
        <taxon>Mortierellomycotina</taxon>
        <taxon>Mortierellomycetes</taxon>
        <taxon>Mortierellales</taxon>
        <taxon>Mortierellaceae</taxon>
        <taxon>Mortierella</taxon>
    </lineage>
</organism>
<evidence type="ECO:0008006" key="3">
    <source>
        <dbReference type="Google" id="ProtNLM"/>
    </source>
</evidence>
<dbReference type="Gene3D" id="3.40.50.300">
    <property type="entry name" value="P-loop containing nucleotide triphosphate hydrolases"/>
    <property type="match status" value="1"/>
</dbReference>
<dbReference type="EMBL" id="JAAAHY010000285">
    <property type="protein sequence ID" value="KAF9965126.1"/>
    <property type="molecule type" value="Genomic_DNA"/>
</dbReference>
<gene>
    <name evidence="1" type="ORF">BGZ70_005375</name>
</gene>
<keyword evidence="2" id="KW-1185">Reference proteome</keyword>
<comment type="caution">
    <text evidence="1">The sequence shown here is derived from an EMBL/GenBank/DDBJ whole genome shotgun (WGS) entry which is preliminary data.</text>
</comment>
<proteinExistence type="predicted"/>